<evidence type="ECO:0000256" key="1">
    <source>
        <dbReference type="ARBA" id="ARBA00022676"/>
    </source>
</evidence>
<dbReference type="EC" id="2.4.-.-" evidence="5"/>
<evidence type="ECO:0000313" key="6">
    <source>
        <dbReference type="Proteomes" id="UP001589750"/>
    </source>
</evidence>
<evidence type="ECO:0000259" key="3">
    <source>
        <dbReference type="Pfam" id="PF00534"/>
    </source>
</evidence>
<keyword evidence="6" id="KW-1185">Reference proteome</keyword>
<dbReference type="InterPro" id="IPR001296">
    <property type="entry name" value="Glyco_trans_1"/>
</dbReference>
<name>A0ABV5K6G2_9ACTN</name>
<feature type="domain" description="Glycosyl transferase family 1" evidence="3">
    <location>
        <begin position="178"/>
        <end position="328"/>
    </location>
</feature>
<dbReference type="PANTHER" id="PTHR12526">
    <property type="entry name" value="GLYCOSYLTRANSFERASE"/>
    <property type="match status" value="1"/>
</dbReference>
<dbReference type="Pfam" id="PF13439">
    <property type="entry name" value="Glyco_transf_4"/>
    <property type="match status" value="1"/>
</dbReference>
<sequence>MRVQMAGSEWFRTRPGGLNRYFEDLYLALAATNGVQVSAHAFGDPAGDGSSWGVPRSLPKRVWASTRTKVEPGGIVDRHFALYGHGARSVERSGSTPVIHFQGPWSLESKTAGQAEMLVAAKRAFERGRYRGARLAVVLCKEFGEILVHEFGFDAARVVVIPPGVNLERFRVAPIREERDRGPKSVLCVRRLERRMGIDVLIRAWRMVVDSGSDTASVPHLDIVGVGTEGAALRELVETLDLDTHVTFHGRLDDAGLADRYEQSELTVIPTRSLEGFGLIALESLASGRAPIVSRVGGLPDAVEGLDGSLVVPPEDEDALAGRILSALGGVVPDPASCRRHAERFDWKLVAARHVREYETLLA</sequence>
<accession>A0ABV5K6G2</accession>
<keyword evidence="1 5" id="KW-0328">Glycosyltransferase</keyword>
<dbReference type="GO" id="GO:0016757">
    <property type="term" value="F:glycosyltransferase activity"/>
    <property type="evidence" value="ECO:0007669"/>
    <property type="project" value="UniProtKB-KW"/>
</dbReference>
<evidence type="ECO:0000313" key="5">
    <source>
        <dbReference type="EMBL" id="MFB9312331.1"/>
    </source>
</evidence>
<organism evidence="5 6">
    <name type="scientific">Nocardioides plantarum</name>
    <dbReference type="NCBI Taxonomy" id="29299"/>
    <lineage>
        <taxon>Bacteria</taxon>
        <taxon>Bacillati</taxon>
        <taxon>Actinomycetota</taxon>
        <taxon>Actinomycetes</taxon>
        <taxon>Propionibacteriales</taxon>
        <taxon>Nocardioidaceae</taxon>
        <taxon>Nocardioides</taxon>
    </lineage>
</organism>
<dbReference type="InterPro" id="IPR028098">
    <property type="entry name" value="Glyco_trans_4-like_N"/>
</dbReference>
<evidence type="ECO:0000259" key="4">
    <source>
        <dbReference type="Pfam" id="PF13439"/>
    </source>
</evidence>
<dbReference type="CDD" id="cd03801">
    <property type="entry name" value="GT4_PimA-like"/>
    <property type="match status" value="1"/>
</dbReference>
<protein>
    <submittedName>
        <fullName evidence="5">Glycosyltransferase family 4 protein</fullName>
        <ecNumber evidence="5">2.4.-.-</ecNumber>
    </submittedName>
</protein>
<evidence type="ECO:0000256" key="2">
    <source>
        <dbReference type="ARBA" id="ARBA00022679"/>
    </source>
</evidence>
<keyword evidence="2 5" id="KW-0808">Transferase</keyword>
<comment type="caution">
    <text evidence="5">The sequence shown here is derived from an EMBL/GenBank/DDBJ whole genome shotgun (WGS) entry which is preliminary data.</text>
</comment>
<dbReference type="Proteomes" id="UP001589750">
    <property type="component" value="Unassembled WGS sequence"/>
</dbReference>
<dbReference type="RefSeq" id="WP_211350769.1">
    <property type="nucleotide sequence ID" value="NZ_JBHMDG010000005.1"/>
</dbReference>
<dbReference type="Pfam" id="PF00534">
    <property type="entry name" value="Glycos_transf_1"/>
    <property type="match status" value="1"/>
</dbReference>
<dbReference type="SUPFAM" id="SSF53756">
    <property type="entry name" value="UDP-Glycosyltransferase/glycogen phosphorylase"/>
    <property type="match status" value="1"/>
</dbReference>
<dbReference type="EMBL" id="JBHMDG010000005">
    <property type="protein sequence ID" value="MFB9312331.1"/>
    <property type="molecule type" value="Genomic_DNA"/>
</dbReference>
<reference evidence="5 6" key="1">
    <citation type="submission" date="2024-09" db="EMBL/GenBank/DDBJ databases">
        <authorList>
            <person name="Sun Q."/>
            <person name="Mori K."/>
        </authorList>
    </citation>
    <scope>NUCLEOTIDE SEQUENCE [LARGE SCALE GENOMIC DNA]</scope>
    <source>
        <strain evidence="5 6">JCM 9626</strain>
    </source>
</reference>
<dbReference type="Gene3D" id="3.40.50.2000">
    <property type="entry name" value="Glycogen Phosphorylase B"/>
    <property type="match status" value="2"/>
</dbReference>
<proteinExistence type="predicted"/>
<gene>
    <name evidence="5" type="ORF">ACFFRI_04685</name>
</gene>
<feature type="domain" description="Glycosyltransferase subfamily 4-like N-terminal" evidence="4">
    <location>
        <begin position="15"/>
        <end position="169"/>
    </location>
</feature>